<dbReference type="SUPFAM" id="SSF57392">
    <property type="entry name" value="Defensin-like"/>
    <property type="match status" value="1"/>
</dbReference>
<dbReference type="EMBL" id="VWZQ01001189">
    <property type="protein sequence ID" value="NXH24649.1"/>
    <property type="molecule type" value="Genomic_DNA"/>
</dbReference>
<feature type="non-terminal residue" evidence="3">
    <location>
        <position position="1"/>
    </location>
</feature>
<feature type="domain" description="Beta-defensin-like" evidence="2">
    <location>
        <begin position="23"/>
        <end position="55"/>
    </location>
</feature>
<dbReference type="Gene3D" id="3.10.360.10">
    <property type="entry name" value="Antimicrobial Peptide, Beta-defensin 2, Chain A"/>
    <property type="match status" value="1"/>
</dbReference>
<feature type="chain" id="PRO_5029770600" evidence="1">
    <location>
        <begin position="21"/>
        <end position="56"/>
    </location>
</feature>
<keyword evidence="1" id="KW-0732">Signal</keyword>
<protein>
    <submittedName>
        <fullName evidence="3">AMP1 protein</fullName>
    </submittedName>
</protein>
<dbReference type="AlphaFoldDB" id="A0A7K9IEZ5"/>
<name>A0A7K9IEZ5_9CORV</name>
<keyword evidence="4" id="KW-1185">Reference proteome</keyword>
<accession>A0A7K9IEZ5</accession>
<dbReference type="InterPro" id="IPR001855">
    <property type="entry name" value="Defensin_beta-like"/>
</dbReference>
<proteinExistence type="predicted"/>
<reference evidence="3 4" key="1">
    <citation type="submission" date="2019-09" db="EMBL/GenBank/DDBJ databases">
        <title>Bird 10,000 Genomes (B10K) Project - Family phase.</title>
        <authorList>
            <person name="Zhang G."/>
        </authorList>
    </citation>
    <scope>NUCLEOTIDE SEQUENCE [LARGE SCALE GENOMIC DNA]</scope>
    <source>
        <strain evidence="3">B10K-DU-001-33</strain>
        <tissue evidence="3">Muscle</tissue>
    </source>
</reference>
<sequence length="56" mass="6059">MKILFLLFTLILLLVQGAAGSELSCQLRGGICFSKKCIAPSRAIGRCDGKRLCCKL</sequence>
<dbReference type="Pfam" id="PF00711">
    <property type="entry name" value="Defensin_beta"/>
    <property type="match status" value="1"/>
</dbReference>
<evidence type="ECO:0000256" key="1">
    <source>
        <dbReference type="SAM" id="SignalP"/>
    </source>
</evidence>
<gene>
    <name evidence="3" type="primary">Amp1</name>
    <name evidence="3" type="ORF">MYIHEB_R15916</name>
</gene>
<evidence type="ECO:0000313" key="3">
    <source>
        <dbReference type="EMBL" id="NXH24649.1"/>
    </source>
</evidence>
<organism evidence="3 4">
    <name type="scientific">Myiagra hebetior</name>
    <dbReference type="NCBI Taxonomy" id="381031"/>
    <lineage>
        <taxon>Eukaryota</taxon>
        <taxon>Metazoa</taxon>
        <taxon>Chordata</taxon>
        <taxon>Craniata</taxon>
        <taxon>Vertebrata</taxon>
        <taxon>Euteleostomi</taxon>
        <taxon>Archelosauria</taxon>
        <taxon>Archosauria</taxon>
        <taxon>Dinosauria</taxon>
        <taxon>Saurischia</taxon>
        <taxon>Theropoda</taxon>
        <taxon>Coelurosauria</taxon>
        <taxon>Aves</taxon>
        <taxon>Neognathae</taxon>
        <taxon>Neoaves</taxon>
        <taxon>Telluraves</taxon>
        <taxon>Australaves</taxon>
        <taxon>Passeriformes</taxon>
        <taxon>Corvoidea</taxon>
        <taxon>Monarchidae</taxon>
        <taxon>Myiagra</taxon>
    </lineage>
</organism>
<evidence type="ECO:0000259" key="2">
    <source>
        <dbReference type="Pfam" id="PF00711"/>
    </source>
</evidence>
<feature type="non-terminal residue" evidence="3">
    <location>
        <position position="56"/>
    </location>
</feature>
<dbReference type="GO" id="GO:0006952">
    <property type="term" value="P:defense response"/>
    <property type="evidence" value="ECO:0007669"/>
    <property type="project" value="InterPro"/>
</dbReference>
<dbReference type="Proteomes" id="UP000534930">
    <property type="component" value="Unassembled WGS sequence"/>
</dbReference>
<feature type="signal peptide" evidence="1">
    <location>
        <begin position="1"/>
        <end position="20"/>
    </location>
</feature>
<dbReference type="GO" id="GO:0005576">
    <property type="term" value="C:extracellular region"/>
    <property type="evidence" value="ECO:0007669"/>
    <property type="project" value="InterPro"/>
</dbReference>
<evidence type="ECO:0000313" key="4">
    <source>
        <dbReference type="Proteomes" id="UP000534930"/>
    </source>
</evidence>
<comment type="caution">
    <text evidence="3">The sequence shown here is derived from an EMBL/GenBank/DDBJ whole genome shotgun (WGS) entry which is preliminary data.</text>
</comment>